<evidence type="ECO:0000256" key="10">
    <source>
        <dbReference type="ARBA" id="ARBA00049233"/>
    </source>
</evidence>
<dbReference type="AlphaFoldDB" id="A0A5N4B340"/>
<comment type="catalytic activity">
    <reaction evidence="10">
        <text>D-xylose + NADP(+) = D-xylono-1,5-lactone + NADPH + H(+)</text>
        <dbReference type="Rhea" id="RHEA:22000"/>
        <dbReference type="ChEBI" id="CHEBI:15378"/>
        <dbReference type="ChEBI" id="CHEBI:15867"/>
        <dbReference type="ChEBI" id="CHEBI:53455"/>
        <dbReference type="ChEBI" id="CHEBI:57783"/>
        <dbReference type="ChEBI" id="CHEBI:58349"/>
        <dbReference type="EC" id="1.1.1.179"/>
    </reaction>
</comment>
<dbReference type="PANTHER" id="PTHR22604:SF105">
    <property type="entry name" value="TRANS-1,2-DIHYDROBENZENE-1,2-DIOL DEHYDROGENASE"/>
    <property type="match status" value="1"/>
</dbReference>
<evidence type="ECO:0000256" key="9">
    <source>
        <dbReference type="ARBA" id="ARBA00047423"/>
    </source>
</evidence>
<evidence type="ECO:0000256" key="7">
    <source>
        <dbReference type="ARBA" id="ARBA00042988"/>
    </source>
</evidence>
<proteinExistence type="inferred from homology"/>
<dbReference type="Gene3D" id="3.30.360.10">
    <property type="entry name" value="Dihydrodipicolinate Reductase, domain 2"/>
    <property type="match status" value="1"/>
</dbReference>
<dbReference type="InterPro" id="IPR036291">
    <property type="entry name" value="NAD(P)-bd_dom_sf"/>
</dbReference>
<evidence type="ECO:0000256" key="8">
    <source>
        <dbReference type="ARBA" id="ARBA00043025"/>
    </source>
</evidence>
<evidence type="ECO:0000256" key="6">
    <source>
        <dbReference type="ARBA" id="ARBA00042926"/>
    </source>
</evidence>
<dbReference type="SUPFAM" id="SSF55347">
    <property type="entry name" value="Glyceraldehyde-3-phosphate dehydrogenase-like, C-terminal domain"/>
    <property type="match status" value="1"/>
</dbReference>
<evidence type="ECO:0000256" key="5">
    <source>
        <dbReference type="ARBA" id="ARBA00040603"/>
    </source>
</evidence>
<dbReference type="GO" id="GO:0047837">
    <property type="term" value="F:D-xylose 1-dehydrogenase (NADP+) activity"/>
    <property type="evidence" value="ECO:0007669"/>
    <property type="project" value="UniProtKB-EC"/>
</dbReference>
<reference evidence="13 14" key="1">
    <citation type="journal article" date="2018" name="Elife">
        <title>Firefly genomes illuminate parallel origins of bioluminescence in beetles.</title>
        <authorList>
            <person name="Fallon T.R."/>
            <person name="Lower S.E."/>
            <person name="Chang C.H."/>
            <person name="Bessho-Uehara M."/>
            <person name="Martin G.J."/>
            <person name="Bewick A.J."/>
            <person name="Behringer M."/>
            <person name="Debat H.J."/>
            <person name="Wong I."/>
            <person name="Day J.C."/>
            <person name="Suvorov A."/>
            <person name="Silva C.J."/>
            <person name="Stanger-Hall K.F."/>
            <person name="Hall D.W."/>
            <person name="Schmitz R.J."/>
            <person name="Nelson D.R."/>
            <person name="Lewis S.M."/>
            <person name="Shigenobu S."/>
            <person name="Bybee S.M."/>
            <person name="Larracuente A.M."/>
            <person name="Oba Y."/>
            <person name="Weng J.K."/>
        </authorList>
    </citation>
    <scope>NUCLEOTIDE SEQUENCE [LARGE SCALE GENOMIC DNA]</scope>
    <source>
        <strain evidence="13">1611_PpyrPB1</strain>
        <tissue evidence="13">Whole body</tissue>
    </source>
</reference>
<evidence type="ECO:0000259" key="11">
    <source>
        <dbReference type="Pfam" id="PF01408"/>
    </source>
</evidence>
<keyword evidence="2" id="KW-0560">Oxidoreductase</keyword>
<dbReference type="GO" id="GO:0000166">
    <property type="term" value="F:nucleotide binding"/>
    <property type="evidence" value="ECO:0007669"/>
    <property type="project" value="InterPro"/>
</dbReference>
<evidence type="ECO:0000313" key="14">
    <source>
        <dbReference type="Proteomes" id="UP000327044"/>
    </source>
</evidence>
<dbReference type="Proteomes" id="UP000327044">
    <property type="component" value="Unassembled WGS sequence"/>
</dbReference>
<evidence type="ECO:0000313" key="13">
    <source>
        <dbReference type="EMBL" id="KAB0803995.1"/>
    </source>
</evidence>
<feature type="domain" description="Gfo/Idh/MocA-like oxidoreductase N-terminal" evidence="11">
    <location>
        <begin position="4"/>
        <end position="121"/>
    </location>
</feature>
<evidence type="ECO:0000256" key="4">
    <source>
        <dbReference type="ARBA" id="ARBA00038984"/>
    </source>
</evidence>
<dbReference type="InterPro" id="IPR055170">
    <property type="entry name" value="GFO_IDH_MocA-like_dom"/>
</dbReference>
<sequence length="334" mass="36569">MPLTWGIIGAGKISAEFAKAISTLPNDQHQVLAVAAQNLERAQQFADDLQIGTAYGTYAELANDKQIDIAYIGNVNTQHFEVSKLMLASGKHVLCEKPLTLNEADSRELIALAAQKKLFLMEAVWSRCFPVYAKLRSLIDEGAIGEVMYVTAQFGRAFKDVERITSKELGGGTILDLGIYTLQFAQFVYKGLAPLSITTKGTLNGNGVDESTSAMITYKDGKIAIVSTHSRVGLMNEACIAGTKGMIKVPRFWAPDTIITETETFHYALPKVPAIKFRNEYTIGLSYEALEVGRCIEMGLLESPKMTHAETIELAQLMDKMRADVGVVFDGESK</sequence>
<feature type="domain" description="GFO/IDH/MocA-like oxidoreductase" evidence="12">
    <location>
        <begin position="132"/>
        <end position="247"/>
    </location>
</feature>
<dbReference type="EMBL" id="VVIM01000001">
    <property type="protein sequence ID" value="KAB0803995.1"/>
    <property type="molecule type" value="Genomic_DNA"/>
</dbReference>
<dbReference type="EC" id="1.1.1.179" evidence="4"/>
<evidence type="ECO:0000256" key="3">
    <source>
        <dbReference type="ARBA" id="ARBA00038853"/>
    </source>
</evidence>
<dbReference type="InParanoid" id="A0A5N4B340"/>
<comment type="caution">
    <text evidence="13">The sequence shown here is derived from an EMBL/GenBank/DDBJ whole genome shotgun (WGS) entry which is preliminary data.</text>
</comment>
<dbReference type="EC" id="1.3.1.20" evidence="3"/>
<keyword evidence="14" id="KW-1185">Reference proteome</keyword>
<dbReference type="OrthoDB" id="2129491at2759"/>
<organism evidence="13 14">
    <name type="scientific">Photinus pyralis</name>
    <name type="common">Common eastern firefly</name>
    <name type="synonym">Lampyris pyralis</name>
    <dbReference type="NCBI Taxonomy" id="7054"/>
    <lineage>
        <taxon>Eukaryota</taxon>
        <taxon>Metazoa</taxon>
        <taxon>Ecdysozoa</taxon>
        <taxon>Arthropoda</taxon>
        <taxon>Hexapoda</taxon>
        <taxon>Insecta</taxon>
        <taxon>Pterygota</taxon>
        <taxon>Neoptera</taxon>
        <taxon>Endopterygota</taxon>
        <taxon>Coleoptera</taxon>
        <taxon>Polyphaga</taxon>
        <taxon>Elateriformia</taxon>
        <taxon>Elateroidea</taxon>
        <taxon>Lampyridae</taxon>
        <taxon>Lampyrinae</taxon>
        <taxon>Photinus</taxon>
    </lineage>
</organism>
<evidence type="ECO:0000259" key="12">
    <source>
        <dbReference type="Pfam" id="PF22725"/>
    </source>
</evidence>
<dbReference type="Gene3D" id="3.40.50.720">
    <property type="entry name" value="NAD(P)-binding Rossmann-like Domain"/>
    <property type="match status" value="1"/>
</dbReference>
<evidence type="ECO:0000256" key="2">
    <source>
        <dbReference type="ARBA" id="ARBA00023002"/>
    </source>
</evidence>
<dbReference type="InterPro" id="IPR000683">
    <property type="entry name" value="Gfo/Idh/MocA-like_OxRdtase_N"/>
</dbReference>
<dbReference type="Pfam" id="PF22725">
    <property type="entry name" value="GFO_IDH_MocA_C3"/>
    <property type="match status" value="1"/>
</dbReference>
<dbReference type="Pfam" id="PF01408">
    <property type="entry name" value="GFO_IDH_MocA"/>
    <property type="match status" value="1"/>
</dbReference>
<protein>
    <recommendedName>
        <fullName evidence="5">Trans-1,2-dihydrobenzene-1,2-diol dehydrogenase</fullName>
        <ecNumber evidence="4">1.1.1.179</ecNumber>
        <ecNumber evidence="3">1.3.1.20</ecNumber>
    </recommendedName>
    <alternativeName>
        <fullName evidence="8">D-xylose 1-dehydrogenase</fullName>
    </alternativeName>
    <alternativeName>
        <fullName evidence="7">D-xylose-NADP dehydrogenase</fullName>
    </alternativeName>
    <alternativeName>
        <fullName evidence="6">Dimeric dihydrodiol dehydrogenase</fullName>
    </alternativeName>
</protein>
<comment type="catalytic activity">
    <reaction evidence="9">
        <text>(1R,2R)-1,2-dihydrobenzene-1,2-diol + NADP(+) = catechol + NADPH + H(+)</text>
        <dbReference type="Rhea" id="RHEA:16729"/>
        <dbReference type="ChEBI" id="CHEBI:10702"/>
        <dbReference type="ChEBI" id="CHEBI:15378"/>
        <dbReference type="ChEBI" id="CHEBI:18135"/>
        <dbReference type="ChEBI" id="CHEBI:57783"/>
        <dbReference type="ChEBI" id="CHEBI:58349"/>
        <dbReference type="EC" id="1.3.1.20"/>
    </reaction>
</comment>
<dbReference type="GO" id="GO:0047115">
    <property type="term" value="F:trans-1,2-dihydrobenzene-1,2-diol dehydrogenase activity"/>
    <property type="evidence" value="ECO:0007669"/>
    <property type="project" value="UniProtKB-EC"/>
</dbReference>
<comment type="similarity">
    <text evidence="1">Belongs to the Gfo/Idh/MocA family.</text>
</comment>
<dbReference type="PANTHER" id="PTHR22604">
    <property type="entry name" value="OXIDOREDUCTASES"/>
    <property type="match status" value="1"/>
</dbReference>
<dbReference type="InterPro" id="IPR050984">
    <property type="entry name" value="Gfo/Idh/MocA_domain"/>
</dbReference>
<gene>
    <name evidence="13" type="ORF">PPYR_00965</name>
</gene>
<accession>A0A5N4B340</accession>
<name>A0A5N4B340_PHOPY</name>
<dbReference type="SUPFAM" id="SSF51735">
    <property type="entry name" value="NAD(P)-binding Rossmann-fold domains"/>
    <property type="match status" value="1"/>
</dbReference>
<evidence type="ECO:0000256" key="1">
    <source>
        <dbReference type="ARBA" id="ARBA00010928"/>
    </source>
</evidence>